<dbReference type="PROSITE" id="PS50931">
    <property type="entry name" value="HTH_LYSR"/>
    <property type="match status" value="1"/>
</dbReference>
<comment type="similarity">
    <text evidence="1">Belongs to the LysR transcriptional regulatory family.</text>
</comment>
<dbReference type="SUPFAM" id="SSF46785">
    <property type="entry name" value="Winged helix' DNA-binding domain"/>
    <property type="match status" value="1"/>
</dbReference>
<name>A0A934SBK9_9RHOB</name>
<keyword evidence="4" id="KW-0804">Transcription</keyword>
<organism evidence="6 7">
    <name type="scientific">Paracoccus caeni</name>
    <dbReference type="NCBI Taxonomy" id="657651"/>
    <lineage>
        <taxon>Bacteria</taxon>
        <taxon>Pseudomonadati</taxon>
        <taxon>Pseudomonadota</taxon>
        <taxon>Alphaproteobacteria</taxon>
        <taxon>Rhodobacterales</taxon>
        <taxon>Paracoccaceae</taxon>
        <taxon>Paracoccus</taxon>
    </lineage>
</organism>
<evidence type="ECO:0000256" key="1">
    <source>
        <dbReference type="ARBA" id="ARBA00009437"/>
    </source>
</evidence>
<reference evidence="6" key="1">
    <citation type="submission" date="2021-01" db="EMBL/GenBank/DDBJ databases">
        <title>Paracoccus amoyensis sp. nov., isolated from the surface seawater along the coast of Xiamen Island, China.</title>
        <authorList>
            <person name="Lyu L."/>
        </authorList>
    </citation>
    <scope>NUCLEOTIDE SEQUENCE</scope>
    <source>
        <strain evidence="6">MJ17</strain>
    </source>
</reference>
<comment type="caution">
    <text evidence="6">The sequence shown here is derived from an EMBL/GenBank/DDBJ whole genome shotgun (WGS) entry which is preliminary data.</text>
</comment>
<dbReference type="Gene3D" id="3.40.190.290">
    <property type="match status" value="1"/>
</dbReference>
<dbReference type="AlphaFoldDB" id="A0A934SBK9"/>
<dbReference type="FunFam" id="1.10.10.10:FF:000001">
    <property type="entry name" value="LysR family transcriptional regulator"/>
    <property type="match status" value="1"/>
</dbReference>
<dbReference type="InterPro" id="IPR036388">
    <property type="entry name" value="WH-like_DNA-bd_sf"/>
</dbReference>
<dbReference type="Gene3D" id="1.10.10.10">
    <property type="entry name" value="Winged helix-like DNA-binding domain superfamily/Winged helix DNA-binding domain"/>
    <property type="match status" value="1"/>
</dbReference>
<dbReference type="EMBL" id="JAEPRQ010000001">
    <property type="protein sequence ID" value="MBK4214718.1"/>
    <property type="molecule type" value="Genomic_DNA"/>
</dbReference>
<dbReference type="GO" id="GO:0003677">
    <property type="term" value="F:DNA binding"/>
    <property type="evidence" value="ECO:0007669"/>
    <property type="project" value="UniProtKB-KW"/>
</dbReference>
<evidence type="ECO:0000313" key="6">
    <source>
        <dbReference type="EMBL" id="MBK4214718.1"/>
    </source>
</evidence>
<protein>
    <submittedName>
        <fullName evidence="6">LysR family transcriptional regulator</fullName>
    </submittedName>
</protein>
<dbReference type="GO" id="GO:0005829">
    <property type="term" value="C:cytosol"/>
    <property type="evidence" value="ECO:0007669"/>
    <property type="project" value="TreeGrafter"/>
</dbReference>
<evidence type="ECO:0000256" key="4">
    <source>
        <dbReference type="ARBA" id="ARBA00023163"/>
    </source>
</evidence>
<sequence length="293" mass="31106">MDFDLTDLRLFDEVVRAGSITGGAEAAHLSLAAASTRLRDLEIRLGVTLLQRHRRGIRVTAAGMDLHQHALRMLAEARALQVAMRDHSSILRGDLRLVVNTAALHHGLPELLAGYLRGHPGVDLAITELPSGKAAEAVSAARAELGIVADHADLAGLVSRFWRKDRLVVVLPVGDPLAQGGSLRLADIVRHPVIGLGRMSALQRHIDERAAAHGLGPLHLRASLADVGMVLRMVAAGAGLAILPEAVVATHSAELVAVPLDEVWAARSLHLIWRDDGAGPSVRKLIEHIAGGS</sequence>
<dbReference type="Proteomes" id="UP000640485">
    <property type="component" value="Unassembled WGS sequence"/>
</dbReference>
<evidence type="ECO:0000256" key="2">
    <source>
        <dbReference type="ARBA" id="ARBA00023015"/>
    </source>
</evidence>
<dbReference type="InterPro" id="IPR005119">
    <property type="entry name" value="LysR_subst-bd"/>
</dbReference>
<dbReference type="GO" id="GO:0003700">
    <property type="term" value="F:DNA-binding transcription factor activity"/>
    <property type="evidence" value="ECO:0007669"/>
    <property type="project" value="InterPro"/>
</dbReference>
<evidence type="ECO:0000256" key="3">
    <source>
        <dbReference type="ARBA" id="ARBA00023125"/>
    </source>
</evidence>
<dbReference type="PANTHER" id="PTHR30419">
    <property type="entry name" value="HTH-TYPE TRANSCRIPTIONAL REGULATOR YBHD"/>
    <property type="match status" value="1"/>
</dbReference>
<dbReference type="PANTHER" id="PTHR30419:SF2">
    <property type="entry name" value="LYSR FAMILY TRANSCRIPTIONAL REGULATOR"/>
    <property type="match status" value="1"/>
</dbReference>
<evidence type="ECO:0000259" key="5">
    <source>
        <dbReference type="PROSITE" id="PS50931"/>
    </source>
</evidence>
<dbReference type="InterPro" id="IPR050950">
    <property type="entry name" value="HTH-type_LysR_regulators"/>
</dbReference>
<proteinExistence type="inferred from homology"/>
<keyword evidence="7" id="KW-1185">Reference proteome</keyword>
<evidence type="ECO:0000313" key="7">
    <source>
        <dbReference type="Proteomes" id="UP000640485"/>
    </source>
</evidence>
<dbReference type="Pfam" id="PF03466">
    <property type="entry name" value="LysR_substrate"/>
    <property type="match status" value="1"/>
</dbReference>
<gene>
    <name evidence="6" type="ORF">JJJ17_02135</name>
</gene>
<keyword evidence="2" id="KW-0805">Transcription regulation</keyword>
<dbReference type="SUPFAM" id="SSF53850">
    <property type="entry name" value="Periplasmic binding protein-like II"/>
    <property type="match status" value="1"/>
</dbReference>
<accession>A0A934SBK9</accession>
<dbReference type="RefSeq" id="WP_200683417.1">
    <property type="nucleotide sequence ID" value="NZ_JAEPRQ010000001.1"/>
</dbReference>
<keyword evidence="3" id="KW-0238">DNA-binding</keyword>
<feature type="domain" description="HTH lysR-type" evidence="5">
    <location>
        <begin position="3"/>
        <end position="60"/>
    </location>
</feature>
<dbReference type="Pfam" id="PF00126">
    <property type="entry name" value="HTH_1"/>
    <property type="match status" value="1"/>
</dbReference>
<dbReference type="InterPro" id="IPR036390">
    <property type="entry name" value="WH_DNA-bd_sf"/>
</dbReference>
<dbReference type="InterPro" id="IPR000847">
    <property type="entry name" value="LysR_HTH_N"/>
</dbReference>